<dbReference type="GO" id="GO:0005524">
    <property type="term" value="F:ATP binding"/>
    <property type="evidence" value="ECO:0007669"/>
    <property type="project" value="UniProtKB-KW"/>
</dbReference>
<protein>
    <recommendedName>
        <fullName evidence="12">Type III pantothenate kinase</fullName>
    </recommendedName>
</protein>
<comment type="subunit">
    <text evidence="3">Homodimer.</text>
</comment>
<dbReference type="EMBL" id="UINC01056410">
    <property type="protein sequence ID" value="SVB76403.1"/>
    <property type="molecule type" value="Genomic_DNA"/>
</dbReference>
<dbReference type="PANTHER" id="PTHR34265">
    <property type="entry name" value="TYPE III PANTOTHENATE KINASE"/>
    <property type="match status" value="1"/>
</dbReference>
<keyword evidence="10" id="KW-0173">Coenzyme A biosynthesis</keyword>
<evidence type="ECO:0000256" key="6">
    <source>
        <dbReference type="ARBA" id="ARBA00022741"/>
    </source>
</evidence>
<feature type="non-terminal residue" evidence="13">
    <location>
        <position position="153"/>
    </location>
</feature>
<evidence type="ECO:0000256" key="1">
    <source>
        <dbReference type="ARBA" id="ARBA00001958"/>
    </source>
</evidence>
<sequence length="153" mass="16229">VGNSRINWASVERGALVGVGNALHVDSLDLAFETLAHTLPKHAERVMISNVAGEAFARRLVKFSADCWSCEPEFVEPVAVQCGVRSAYEHPEQIGSDRWVSVIAAHNAIAGSACVIDAGTSVTFDAVDESGQHLGGLIFPGPRMMISALDAKT</sequence>
<dbReference type="GO" id="GO:0015937">
    <property type="term" value="P:coenzyme A biosynthetic process"/>
    <property type="evidence" value="ECO:0007669"/>
    <property type="project" value="UniProtKB-KW"/>
</dbReference>
<comment type="subcellular location">
    <subcellularLocation>
        <location evidence="2">Cytoplasm</location>
    </subcellularLocation>
</comment>
<dbReference type="GO" id="GO:0005737">
    <property type="term" value="C:cytoplasm"/>
    <property type="evidence" value="ECO:0007669"/>
    <property type="project" value="UniProtKB-SubCell"/>
</dbReference>
<evidence type="ECO:0000256" key="10">
    <source>
        <dbReference type="ARBA" id="ARBA00022993"/>
    </source>
</evidence>
<dbReference type="SUPFAM" id="SSF53067">
    <property type="entry name" value="Actin-like ATPase domain"/>
    <property type="match status" value="2"/>
</dbReference>
<keyword evidence="8" id="KW-0067">ATP-binding</keyword>
<gene>
    <name evidence="13" type="ORF">METZ01_LOCUS229257</name>
</gene>
<dbReference type="PANTHER" id="PTHR34265:SF1">
    <property type="entry name" value="TYPE III PANTOTHENATE KINASE"/>
    <property type="match status" value="1"/>
</dbReference>
<name>A0A382GP82_9ZZZZ</name>
<evidence type="ECO:0000256" key="5">
    <source>
        <dbReference type="ARBA" id="ARBA00022679"/>
    </source>
</evidence>
<comment type="cofactor">
    <cofactor evidence="1">
        <name>K(+)</name>
        <dbReference type="ChEBI" id="CHEBI:29103"/>
    </cofactor>
</comment>
<feature type="non-terminal residue" evidence="13">
    <location>
        <position position="1"/>
    </location>
</feature>
<dbReference type="AlphaFoldDB" id="A0A382GP82"/>
<comment type="similarity">
    <text evidence="11">Belongs to the type III pantothenate kinase family.</text>
</comment>
<dbReference type="CDD" id="cd24015">
    <property type="entry name" value="ASKHA_NBD_PanK-III"/>
    <property type="match status" value="1"/>
</dbReference>
<evidence type="ECO:0000256" key="3">
    <source>
        <dbReference type="ARBA" id="ARBA00011738"/>
    </source>
</evidence>
<evidence type="ECO:0000313" key="13">
    <source>
        <dbReference type="EMBL" id="SVB76403.1"/>
    </source>
</evidence>
<dbReference type="NCBIfam" id="TIGR00671">
    <property type="entry name" value="baf"/>
    <property type="match status" value="1"/>
</dbReference>
<evidence type="ECO:0000256" key="7">
    <source>
        <dbReference type="ARBA" id="ARBA00022777"/>
    </source>
</evidence>
<reference evidence="13" key="1">
    <citation type="submission" date="2018-05" db="EMBL/GenBank/DDBJ databases">
        <authorList>
            <person name="Lanie J.A."/>
            <person name="Ng W.-L."/>
            <person name="Kazmierczak K.M."/>
            <person name="Andrzejewski T.M."/>
            <person name="Davidsen T.M."/>
            <person name="Wayne K.J."/>
            <person name="Tettelin H."/>
            <person name="Glass J.I."/>
            <person name="Rusch D."/>
            <person name="Podicherti R."/>
            <person name="Tsui H.-C.T."/>
            <person name="Winkler M.E."/>
        </authorList>
    </citation>
    <scope>NUCLEOTIDE SEQUENCE</scope>
</reference>
<evidence type="ECO:0000256" key="9">
    <source>
        <dbReference type="ARBA" id="ARBA00022958"/>
    </source>
</evidence>
<evidence type="ECO:0000256" key="8">
    <source>
        <dbReference type="ARBA" id="ARBA00022840"/>
    </source>
</evidence>
<keyword evidence="7" id="KW-0418">Kinase</keyword>
<keyword evidence="9" id="KW-0630">Potassium</keyword>
<dbReference type="GO" id="GO:0004594">
    <property type="term" value="F:pantothenate kinase activity"/>
    <property type="evidence" value="ECO:0007669"/>
    <property type="project" value="InterPro"/>
</dbReference>
<keyword evidence="5" id="KW-0808">Transferase</keyword>
<organism evidence="13">
    <name type="scientific">marine metagenome</name>
    <dbReference type="NCBI Taxonomy" id="408172"/>
    <lineage>
        <taxon>unclassified sequences</taxon>
        <taxon>metagenomes</taxon>
        <taxon>ecological metagenomes</taxon>
    </lineage>
</organism>
<dbReference type="Gene3D" id="3.30.420.40">
    <property type="match status" value="2"/>
</dbReference>
<evidence type="ECO:0000256" key="12">
    <source>
        <dbReference type="ARBA" id="ARBA00040883"/>
    </source>
</evidence>
<dbReference type="Pfam" id="PF03309">
    <property type="entry name" value="Pan_kinase"/>
    <property type="match status" value="1"/>
</dbReference>
<proteinExistence type="inferred from homology"/>
<evidence type="ECO:0000256" key="4">
    <source>
        <dbReference type="ARBA" id="ARBA00022490"/>
    </source>
</evidence>
<dbReference type="InterPro" id="IPR043129">
    <property type="entry name" value="ATPase_NBD"/>
</dbReference>
<evidence type="ECO:0000256" key="2">
    <source>
        <dbReference type="ARBA" id="ARBA00004496"/>
    </source>
</evidence>
<evidence type="ECO:0000256" key="11">
    <source>
        <dbReference type="ARBA" id="ARBA00038036"/>
    </source>
</evidence>
<keyword evidence="4" id="KW-0963">Cytoplasm</keyword>
<dbReference type="InterPro" id="IPR004619">
    <property type="entry name" value="Type_III_PanK"/>
</dbReference>
<keyword evidence="6" id="KW-0547">Nucleotide-binding</keyword>
<accession>A0A382GP82</accession>